<organism evidence="3 4">
    <name type="scientific">Peronospora matthiolae</name>
    <dbReference type="NCBI Taxonomy" id="2874970"/>
    <lineage>
        <taxon>Eukaryota</taxon>
        <taxon>Sar</taxon>
        <taxon>Stramenopiles</taxon>
        <taxon>Oomycota</taxon>
        <taxon>Peronosporomycetes</taxon>
        <taxon>Peronosporales</taxon>
        <taxon>Peronosporaceae</taxon>
        <taxon>Peronospora</taxon>
    </lineage>
</organism>
<reference evidence="3" key="1">
    <citation type="submission" date="2024-01" db="EMBL/GenBank/DDBJ databases">
        <authorList>
            <person name="Webb A."/>
        </authorList>
    </citation>
    <scope>NUCLEOTIDE SEQUENCE</scope>
    <source>
        <strain evidence="3">Pm1</strain>
    </source>
</reference>
<protein>
    <recommendedName>
        <fullName evidence="2">Retrotransposon gag domain-containing protein</fullName>
    </recommendedName>
</protein>
<accession>A0AAV1UC71</accession>
<sequence>MNLLAGVDDSFYFTREGYSHLSDSEWEVVGRICVLMGEPAISGMLESLSRDQQYVATNKIQQGELAIERRKDALLRQQGSLQSMGGPTHMRRPETLKIDISRYKGADEDSVLRWFVELDDAIRARHIEGDEMQVTFAPSNLTGQAKTWALGLKLHDPNVFESLEILKARLKETIEPPRAESRVRSAPLRLKQGKRDVHAYAQHLRYLASSVTENPADEPTLINVFIYGLVDGPVKTYMFREDFHTLEKAISYAEQEDFSLRQSEANTSNYRPKRRQETGGPNQWTFFASRA</sequence>
<dbReference type="Proteomes" id="UP001162060">
    <property type="component" value="Unassembled WGS sequence"/>
</dbReference>
<evidence type="ECO:0000256" key="1">
    <source>
        <dbReference type="SAM" id="MobiDB-lite"/>
    </source>
</evidence>
<dbReference type="Pfam" id="PF03732">
    <property type="entry name" value="Retrotrans_gag"/>
    <property type="match status" value="1"/>
</dbReference>
<feature type="domain" description="Retrotransposon gag" evidence="2">
    <location>
        <begin position="136"/>
        <end position="229"/>
    </location>
</feature>
<comment type="caution">
    <text evidence="3">The sequence shown here is derived from an EMBL/GenBank/DDBJ whole genome shotgun (WGS) entry which is preliminary data.</text>
</comment>
<evidence type="ECO:0000313" key="3">
    <source>
        <dbReference type="EMBL" id="CAK7932199.1"/>
    </source>
</evidence>
<dbReference type="AlphaFoldDB" id="A0AAV1UC71"/>
<name>A0AAV1UC71_9STRA</name>
<gene>
    <name evidence="3" type="ORF">PM001_LOCUS17349</name>
</gene>
<dbReference type="EMBL" id="CAKLBY020000188">
    <property type="protein sequence ID" value="CAK7932199.1"/>
    <property type="molecule type" value="Genomic_DNA"/>
</dbReference>
<proteinExistence type="predicted"/>
<dbReference type="InterPro" id="IPR005162">
    <property type="entry name" value="Retrotrans_gag_dom"/>
</dbReference>
<feature type="region of interest" description="Disordered" evidence="1">
    <location>
        <begin position="263"/>
        <end position="282"/>
    </location>
</feature>
<evidence type="ECO:0000313" key="4">
    <source>
        <dbReference type="Proteomes" id="UP001162060"/>
    </source>
</evidence>
<evidence type="ECO:0000259" key="2">
    <source>
        <dbReference type="Pfam" id="PF03732"/>
    </source>
</evidence>